<dbReference type="AlphaFoldDB" id="A0ABD0KL08"/>
<sequence length="60" mass="6582">MFVLTLKLRYLAFCDRDNGPGREEVPLVPGRSVHLVLTTCSRSAMTSDNESSPAIASDQE</sequence>
<dbReference type="EMBL" id="JACVVK020000160">
    <property type="protein sequence ID" value="KAK7487756.1"/>
    <property type="molecule type" value="Genomic_DNA"/>
</dbReference>
<reference evidence="1 2" key="1">
    <citation type="journal article" date="2023" name="Sci. Data">
        <title>Genome assembly of the Korean intertidal mud-creeper Batillaria attramentaria.</title>
        <authorList>
            <person name="Patra A.K."/>
            <person name="Ho P.T."/>
            <person name="Jun S."/>
            <person name="Lee S.J."/>
            <person name="Kim Y."/>
            <person name="Won Y.J."/>
        </authorList>
    </citation>
    <scope>NUCLEOTIDE SEQUENCE [LARGE SCALE GENOMIC DNA]</scope>
    <source>
        <strain evidence="1">Wonlab-2016</strain>
    </source>
</reference>
<proteinExistence type="predicted"/>
<protein>
    <submittedName>
        <fullName evidence="1">Uncharacterized protein</fullName>
    </submittedName>
</protein>
<accession>A0ABD0KL08</accession>
<dbReference type="Proteomes" id="UP001519460">
    <property type="component" value="Unassembled WGS sequence"/>
</dbReference>
<feature type="non-terminal residue" evidence="1">
    <location>
        <position position="60"/>
    </location>
</feature>
<name>A0ABD0KL08_9CAEN</name>
<evidence type="ECO:0000313" key="2">
    <source>
        <dbReference type="Proteomes" id="UP001519460"/>
    </source>
</evidence>
<evidence type="ECO:0000313" key="1">
    <source>
        <dbReference type="EMBL" id="KAK7487756.1"/>
    </source>
</evidence>
<comment type="caution">
    <text evidence="1">The sequence shown here is derived from an EMBL/GenBank/DDBJ whole genome shotgun (WGS) entry which is preliminary data.</text>
</comment>
<keyword evidence="2" id="KW-1185">Reference proteome</keyword>
<gene>
    <name evidence="1" type="ORF">BaRGS_00021023</name>
</gene>
<organism evidence="1 2">
    <name type="scientific">Batillaria attramentaria</name>
    <dbReference type="NCBI Taxonomy" id="370345"/>
    <lineage>
        <taxon>Eukaryota</taxon>
        <taxon>Metazoa</taxon>
        <taxon>Spiralia</taxon>
        <taxon>Lophotrochozoa</taxon>
        <taxon>Mollusca</taxon>
        <taxon>Gastropoda</taxon>
        <taxon>Caenogastropoda</taxon>
        <taxon>Sorbeoconcha</taxon>
        <taxon>Cerithioidea</taxon>
        <taxon>Batillariidae</taxon>
        <taxon>Batillaria</taxon>
    </lineage>
</organism>